<accession>O25621</accession>
<reference evidence="1 2" key="1">
    <citation type="journal article" date="1997" name="Nature">
        <title>The complete genome sequence of the gastric pathogen Helicobacter pylori.</title>
        <authorList>
            <person name="Tomb J.-F."/>
            <person name="White O."/>
            <person name="Kerlavage A.R."/>
            <person name="Clayton R.A."/>
            <person name="Sutton G.G."/>
            <person name="Fleischmann R.D."/>
            <person name="Ketchum K.A."/>
            <person name="Klenk H.P."/>
            <person name="Gill S."/>
            <person name="Dougherty B.A."/>
            <person name="Nelson K."/>
            <person name="Quackenbush J."/>
            <person name="Zhou L."/>
            <person name="Kirkness E.F."/>
            <person name="Peterson S."/>
            <person name="Loftus B."/>
            <person name="Richardson D."/>
            <person name="Dodson R."/>
            <person name="Khalak H.G."/>
            <person name="Glodek A."/>
            <person name="McKenney K."/>
            <person name="Fitzegerald L.M."/>
            <person name="Lee N."/>
            <person name="Adams M.D."/>
            <person name="Hickey E.K."/>
            <person name="Berg D.E."/>
            <person name="Gocayne J.D."/>
            <person name="Utterback T.R."/>
            <person name="Peterson J.D."/>
            <person name="Kelley J.M."/>
            <person name="Karp P.D."/>
            <person name="Smith H.O."/>
            <person name="Fraser C.M."/>
            <person name="Venter J.C."/>
        </authorList>
    </citation>
    <scope>NUCLEOTIDE SEQUENCE [LARGE SCALE GENOMIC DNA]</scope>
    <source>
        <strain evidence="2">ATCC 700392 / 26695</strain>
    </source>
</reference>
<dbReference type="AlphaFoldDB" id="O25621"/>
<dbReference type="InParanoid" id="O25621"/>
<proteinExistence type="predicted"/>
<evidence type="ECO:0000313" key="1">
    <source>
        <dbReference type="EMBL" id="AAD08019.1"/>
    </source>
</evidence>
<dbReference type="Proteomes" id="UP000000429">
    <property type="component" value="Chromosome"/>
</dbReference>
<evidence type="ECO:0000313" key="2">
    <source>
        <dbReference type="Proteomes" id="UP000000429"/>
    </source>
</evidence>
<name>O25621_HELPY</name>
<organism evidence="1 2">
    <name type="scientific">Helicobacter pylori (strain ATCC 700392 / 26695)</name>
    <name type="common">Campylobacter pylori</name>
    <dbReference type="NCBI Taxonomy" id="85962"/>
    <lineage>
        <taxon>Bacteria</taxon>
        <taxon>Pseudomonadati</taxon>
        <taxon>Campylobacterota</taxon>
        <taxon>Epsilonproteobacteria</taxon>
        <taxon>Campylobacterales</taxon>
        <taxon>Helicobacteraceae</taxon>
        <taxon>Helicobacter</taxon>
    </lineage>
</organism>
<protein>
    <submittedName>
        <fullName evidence="1">Uncharacterized protein</fullName>
    </submittedName>
</protein>
<gene>
    <name evidence="1" type="ordered locus">HP_0968</name>
</gene>
<dbReference type="KEGG" id="hpy:HP_0968"/>
<sequence length="21" mass="2475">MLALEIYIDICLKDALIDYFV</sequence>
<dbReference type="STRING" id="85962.HP_0968"/>
<dbReference type="EMBL" id="AE000511">
    <property type="protein sequence ID" value="AAD08019.1"/>
    <property type="molecule type" value="Genomic_DNA"/>
</dbReference>
<dbReference type="PIR" id="H64640">
    <property type="entry name" value="H64640"/>
</dbReference>
<dbReference type="EnsemblBacteria" id="AAD08019">
    <property type="protein sequence ID" value="AAD08019"/>
    <property type="gene ID" value="HP_0968"/>
</dbReference>
<keyword evidence="2" id="KW-1185">Reference proteome</keyword>